<name>A0A314L309_NICAT</name>
<comment type="subcellular location">
    <subcellularLocation>
        <location evidence="1">Cell membrane</location>
    </subcellularLocation>
</comment>
<feature type="domain" description="G protein gamma" evidence="7">
    <location>
        <begin position="47"/>
        <end position="133"/>
    </location>
</feature>
<dbReference type="GO" id="GO:0007165">
    <property type="term" value="P:signal transduction"/>
    <property type="evidence" value="ECO:0007669"/>
    <property type="project" value="UniProtKB-KW"/>
</dbReference>
<dbReference type="Gramene" id="OIT35399">
    <property type="protein sequence ID" value="OIT35399"/>
    <property type="gene ID" value="A4A49_03160"/>
</dbReference>
<keyword evidence="3" id="KW-0175">Coiled coil</keyword>
<dbReference type="Proteomes" id="UP000187609">
    <property type="component" value="Unassembled WGS sequence"/>
</dbReference>
<reference evidence="8" key="1">
    <citation type="submission" date="2016-11" db="EMBL/GenBank/DDBJ databases">
        <title>The genome of Nicotiana attenuata.</title>
        <authorList>
            <person name="Xu S."/>
            <person name="Brockmoeller T."/>
            <person name="Gaquerel E."/>
            <person name="Navarro A."/>
            <person name="Kuhl H."/>
            <person name="Gase K."/>
            <person name="Ling Z."/>
            <person name="Zhou W."/>
            <person name="Kreitzer C."/>
            <person name="Stanke M."/>
            <person name="Tang H."/>
            <person name="Lyons E."/>
            <person name="Pandey P."/>
            <person name="Pandey S.P."/>
            <person name="Timmermann B."/>
            <person name="Baldwin I.T."/>
        </authorList>
    </citation>
    <scope>NUCLEOTIDE SEQUENCE [LARGE SCALE GENOMIC DNA]</scope>
    <source>
        <strain evidence="8">UT</strain>
    </source>
</reference>
<keyword evidence="9" id="KW-1185">Reference proteome</keyword>
<evidence type="ECO:0000313" key="8">
    <source>
        <dbReference type="EMBL" id="OIT35399.1"/>
    </source>
</evidence>
<evidence type="ECO:0000256" key="3">
    <source>
        <dbReference type="ARBA" id="ARBA00023054"/>
    </source>
</evidence>
<evidence type="ECO:0000313" key="9">
    <source>
        <dbReference type="Proteomes" id="UP000187609"/>
    </source>
</evidence>
<dbReference type="SMART" id="SM01224">
    <property type="entry name" value="G_gamma"/>
    <property type="match status" value="1"/>
</dbReference>
<sequence length="431" mass="48394">MESPSISQEVDNELQAEVLSPSSSMADTIIKPISRTTVNFAMGKHRMAAAISSLDQQIQFIQEELEQLESYGEASIVCKEFLSVVESKPDALLPVTKGPSDVKWDRWFQGANGSRRHVNDMENNENLPARVDLYSHFEGAVDEENAVREDMHAQSPIHGVTVTIQGEQKNEEDVNVGEEAEYVNVGDSDDSRGEKKEVTLDDFELPNNFSQLVKFGEPNQDETTPVHQGRTRQPGKHARSPFLPLYSSGGSTSVGPQIFHVKYPFTSVIGQDVDPELLEEFNKWLYLGTDTASKRRKAPYSIKDNQIKPCFDLGVEKVDKKEWFYSLAHLGQVLNHSRSDINFKNTKAYTEKAVTDPIDIQWIVGEIPQKKEGLLNCGVYVAAFAEYASIGDLAVPTDDLSDIDQHRRRYGALLWDYARKKQENGALVKVR</sequence>
<keyword evidence="5" id="KW-0807">Transducer</keyword>
<accession>A0A314L309</accession>
<comment type="caution">
    <text evidence="8">The sequence shown here is derived from an EMBL/GenBank/DDBJ whole genome shotgun (WGS) entry which is preliminary data.</text>
</comment>
<keyword evidence="2" id="KW-1003">Cell membrane</keyword>
<dbReference type="PANTHER" id="PTHR35129:SF5">
    <property type="entry name" value="GUANINE NUCLEOTIDE-BINDING PROTEIN SUBUNIT GAMMA 2"/>
    <property type="match status" value="1"/>
</dbReference>
<protein>
    <submittedName>
        <fullName evidence="8">Guanine nucleotide-binding protein subunit gamma 1</fullName>
    </submittedName>
</protein>
<keyword evidence="4" id="KW-0472">Membrane</keyword>
<evidence type="ECO:0000256" key="1">
    <source>
        <dbReference type="ARBA" id="ARBA00004236"/>
    </source>
</evidence>
<dbReference type="GO" id="GO:0005886">
    <property type="term" value="C:plasma membrane"/>
    <property type="evidence" value="ECO:0007669"/>
    <property type="project" value="UniProtKB-SubCell"/>
</dbReference>
<dbReference type="EMBL" id="MJEQ01000567">
    <property type="protein sequence ID" value="OIT35399.1"/>
    <property type="molecule type" value="Genomic_DNA"/>
</dbReference>
<gene>
    <name evidence="8" type="primary">GG1</name>
    <name evidence="8" type="ORF">A4A49_03160</name>
</gene>
<dbReference type="STRING" id="49451.A0A314L309"/>
<dbReference type="AlphaFoldDB" id="A0A314L309"/>
<organism evidence="8 9">
    <name type="scientific">Nicotiana attenuata</name>
    <name type="common">Coyote tobacco</name>
    <dbReference type="NCBI Taxonomy" id="49451"/>
    <lineage>
        <taxon>Eukaryota</taxon>
        <taxon>Viridiplantae</taxon>
        <taxon>Streptophyta</taxon>
        <taxon>Embryophyta</taxon>
        <taxon>Tracheophyta</taxon>
        <taxon>Spermatophyta</taxon>
        <taxon>Magnoliopsida</taxon>
        <taxon>eudicotyledons</taxon>
        <taxon>Gunneridae</taxon>
        <taxon>Pentapetalae</taxon>
        <taxon>asterids</taxon>
        <taxon>lamiids</taxon>
        <taxon>Solanales</taxon>
        <taxon>Solanaceae</taxon>
        <taxon>Nicotianoideae</taxon>
        <taxon>Nicotianeae</taxon>
        <taxon>Nicotiana</taxon>
    </lineage>
</organism>
<dbReference type="PANTHER" id="PTHR35129">
    <property type="entry name" value="GUANINE NUCLEOTIDE-BINDING PROTEIN SUBUNIT GAMMA 1"/>
    <property type="match status" value="1"/>
</dbReference>
<dbReference type="InterPro" id="IPR015898">
    <property type="entry name" value="G-protein_gamma-like_dom"/>
</dbReference>
<feature type="region of interest" description="Disordered" evidence="6">
    <location>
        <begin position="215"/>
        <end position="241"/>
    </location>
</feature>
<feature type="compositionally biased region" description="Basic residues" evidence="6">
    <location>
        <begin position="229"/>
        <end position="239"/>
    </location>
</feature>
<evidence type="ECO:0000256" key="4">
    <source>
        <dbReference type="ARBA" id="ARBA00023136"/>
    </source>
</evidence>
<evidence type="ECO:0000256" key="5">
    <source>
        <dbReference type="ARBA" id="ARBA00023224"/>
    </source>
</evidence>
<proteinExistence type="predicted"/>
<evidence type="ECO:0000259" key="7">
    <source>
        <dbReference type="SMART" id="SM01224"/>
    </source>
</evidence>
<evidence type="ECO:0000256" key="2">
    <source>
        <dbReference type="ARBA" id="ARBA00022475"/>
    </source>
</evidence>
<dbReference type="InterPro" id="IPR045878">
    <property type="entry name" value="GG1/2"/>
</dbReference>
<evidence type="ECO:0000256" key="6">
    <source>
        <dbReference type="SAM" id="MobiDB-lite"/>
    </source>
</evidence>